<dbReference type="Proteomes" id="UP000777784">
    <property type="component" value="Unassembled WGS sequence"/>
</dbReference>
<reference evidence="1" key="1">
    <citation type="submission" date="2021-05" db="EMBL/GenBank/DDBJ databases">
        <title>Energy efficiency and biological interactions define the core microbiome of deep oligotrophic groundwater.</title>
        <authorList>
            <person name="Mehrshad M."/>
            <person name="Lopez-Fernandez M."/>
            <person name="Bell E."/>
            <person name="Bernier-Latmani R."/>
            <person name="Bertilsson S."/>
            <person name="Dopson M."/>
        </authorList>
    </citation>
    <scope>NUCLEOTIDE SEQUENCE</scope>
    <source>
        <strain evidence="1">Modern_marine.mb.64</strain>
    </source>
</reference>
<dbReference type="EMBL" id="JAHJDP010000042">
    <property type="protein sequence ID" value="MBU2690936.1"/>
    <property type="molecule type" value="Genomic_DNA"/>
</dbReference>
<proteinExistence type="predicted"/>
<comment type="caution">
    <text evidence="1">The sequence shown here is derived from an EMBL/GenBank/DDBJ whole genome shotgun (WGS) entry which is preliminary data.</text>
</comment>
<keyword evidence="1" id="KW-0378">Hydrolase</keyword>
<evidence type="ECO:0000313" key="2">
    <source>
        <dbReference type="Proteomes" id="UP000777784"/>
    </source>
</evidence>
<dbReference type="SUPFAM" id="SSF52317">
    <property type="entry name" value="Class I glutamine amidotransferase-like"/>
    <property type="match status" value="1"/>
</dbReference>
<organism evidence="1 2">
    <name type="scientific">Eiseniibacteriota bacterium</name>
    <dbReference type="NCBI Taxonomy" id="2212470"/>
    <lineage>
        <taxon>Bacteria</taxon>
        <taxon>Candidatus Eiseniibacteriota</taxon>
    </lineage>
</organism>
<evidence type="ECO:0000313" key="1">
    <source>
        <dbReference type="EMBL" id="MBU2690936.1"/>
    </source>
</evidence>
<dbReference type="GO" id="GO:0006598">
    <property type="term" value="P:polyamine catabolic process"/>
    <property type="evidence" value="ECO:0007669"/>
    <property type="project" value="TreeGrafter"/>
</dbReference>
<dbReference type="PROSITE" id="PS51273">
    <property type="entry name" value="GATASE_TYPE_1"/>
    <property type="match status" value="1"/>
</dbReference>
<dbReference type="Pfam" id="PF07722">
    <property type="entry name" value="Peptidase_C26"/>
    <property type="match status" value="1"/>
</dbReference>
<dbReference type="InterPro" id="IPR044668">
    <property type="entry name" value="PuuD-like"/>
</dbReference>
<dbReference type="PANTHER" id="PTHR43235:SF1">
    <property type="entry name" value="GLUTAMINE AMIDOTRANSFERASE PB2B2.05-RELATED"/>
    <property type="match status" value="1"/>
</dbReference>
<dbReference type="InterPro" id="IPR029062">
    <property type="entry name" value="Class_I_gatase-like"/>
</dbReference>
<sequence length="263" mass="28841">MQQIPLKQRPMVGVSLMTDLSSLAEHGPRFGINCSYIHALRGSGAIPVPILPGRPDETALFAPFLSGLLLPGGSDLAAGRYHQEPVDPQETPDPDREALEWDLLRWADGTGLPVLAICLGIQTVNTFRGGTLIQDLRRRGPEVLDHGYLKGYSRRTLAHSVRIDPESRLAALMEQDQVSVNSLHHQAIDKIGAGLRAVAWAPDGIVEGLEDENPNRFLVAVQFHPEEMMEAPAAQKIFVGFVEGCRAWKEGLNPPYRPTARPL</sequence>
<dbReference type="InterPro" id="IPR011697">
    <property type="entry name" value="Peptidase_C26"/>
</dbReference>
<dbReference type="GO" id="GO:0005829">
    <property type="term" value="C:cytosol"/>
    <property type="evidence" value="ECO:0007669"/>
    <property type="project" value="TreeGrafter"/>
</dbReference>
<name>A0A948RUT1_UNCEI</name>
<protein>
    <submittedName>
        <fullName evidence="1">Gamma-glutamyl-gamma-aminobutyrate hydrolase family protein</fullName>
    </submittedName>
</protein>
<gene>
    <name evidence="1" type="ORF">KJ970_08405</name>
</gene>
<dbReference type="AlphaFoldDB" id="A0A948RUT1"/>
<dbReference type="CDD" id="cd01745">
    <property type="entry name" value="GATase1_2"/>
    <property type="match status" value="1"/>
</dbReference>
<dbReference type="PANTHER" id="PTHR43235">
    <property type="entry name" value="GLUTAMINE AMIDOTRANSFERASE PB2B2.05-RELATED"/>
    <property type="match status" value="1"/>
</dbReference>
<dbReference type="GO" id="GO:0033969">
    <property type="term" value="F:gamma-glutamyl-gamma-aminobutyrate hydrolase activity"/>
    <property type="evidence" value="ECO:0007669"/>
    <property type="project" value="TreeGrafter"/>
</dbReference>
<accession>A0A948RUT1</accession>
<dbReference type="Gene3D" id="3.40.50.880">
    <property type="match status" value="1"/>
</dbReference>